<evidence type="ECO:0000313" key="1">
    <source>
        <dbReference type="EMBL" id="KAF1975010.1"/>
    </source>
</evidence>
<dbReference type="EMBL" id="ML976672">
    <property type="protein sequence ID" value="KAF1975010.1"/>
    <property type="molecule type" value="Genomic_DNA"/>
</dbReference>
<name>A0A6A5VE71_9PLEO</name>
<accession>A0A6A5VE71</accession>
<gene>
    <name evidence="1" type="ORF">BU23DRAFT_85743</name>
</gene>
<proteinExistence type="predicted"/>
<dbReference type="Proteomes" id="UP000800036">
    <property type="component" value="Unassembled WGS sequence"/>
</dbReference>
<dbReference type="AlphaFoldDB" id="A0A6A5VE71"/>
<evidence type="ECO:0000313" key="2">
    <source>
        <dbReference type="Proteomes" id="UP000800036"/>
    </source>
</evidence>
<keyword evidence="2" id="KW-1185">Reference proteome</keyword>
<reference evidence="1" key="1">
    <citation type="journal article" date="2020" name="Stud. Mycol.">
        <title>101 Dothideomycetes genomes: a test case for predicting lifestyles and emergence of pathogens.</title>
        <authorList>
            <person name="Haridas S."/>
            <person name="Albert R."/>
            <person name="Binder M."/>
            <person name="Bloem J."/>
            <person name="Labutti K."/>
            <person name="Salamov A."/>
            <person name="Andreopoulos B."/>
            <person name="Baker S."/>
            <person name="Barry K."/>
            <person name="Bills G."/>
            <person name="Bluhm B."/>
            <person name="Cannon C."/>
            <person name="Castanera R."/>
            <person name="Culley D."/>
            <person name="Daum C."/>
            <person name="Ezra D."/>
            <person name="Gonzalez J."/>
            <person name="Henrissat B."/>
            <person name="Kuo A."/>
            <person name="Liang C."/>
            <person name="Lipzen A."/>
            <person name="Lutzoni F."/>
            <person name="Magnuson J."/>
            <person name="Mondo S."/>
            <person name="Nolan M."/>
            <person name="Ohm R."/>
            <person name="Pangilinan J."/>
            <person name="Park H.-J."/>
            <person name="Ramirez L."/>
            <person name="Alfaro M."/>
            <person name="Sun H."/>
            <person name="Tritt A."/>
            <person name="Yoshinaga Y."/>
            <person name="Zwiers L.-H."/>
            <person name="Turgeon B."/>
            <person name="Goodwin S."/>
            <person name="Spatafora J."/>
            <person name="Crous P."/>
            <person name="Grigoriev I."/>
        </authorList>
    </citation>
    <scope>NUCLEOTIDE SEQUENCE</scope>
    <source>
        <strain evidence="1">CBS 107.79</strain>
    </source>
</reference>
<protein>
    <submittedName>
        <fullName evidence="1">Uncharacterized protein</fullName>
    </submittedName>
</protein>
<sequence>MLDEHANSSIPSSLSKQLEPDFRAIATSCQHHRHIHKHVTRYAPGYKTCANKHERQFCLSTRLVSNKPLTCLPIWRILSLTNMHSTAGRDVESIRREHMVHLISLSMQSSHHHVEPTNCFRPPNPRTHAISRRLRLCQPCPRTRHGRRPSFEISFELRTLYPTLV</sequence>
<organism evidence="1 2">
    <name type="scientific">Bimuria novae-zelandiae CBS 107.79</name>
    <dbReference type="NCBI Taxonomy" id="1447943"/>
    <lineage>
        <taxon>Eukaryota</taxon>
        <taxon>Fungi</taxon>
        <taxon>Dikarya</taxon>
        <taxon>Ascomycota</taxon>
        <taxon>Pezizomycotina</taxon>
        <taxon>Dothideomycetes</taxon>
        <taxon>Pleosporomycetidae</taxon>
        <taxon>Pleosporales</taxon>
        <taxon>Massarineae</taxon>
        <taxon>Didymosphaeriaceae</taxon>
        <taxon>Bimuria</taxon>
    </lineage>
</organism>